<organism evidence="4 5">
    <name type="scientific">Plasmopara halstedii</name>
    <name type="common">Downy mildew of sunflower</name>
    <dbReference type="NCBI Taxonomy" id="4781"/>
    <lineage>
        <taxon>Eukaryota</taxon>
        <taxon>Sar</taxon>
        <taxon>Stramenopiles</taxon>
        <taxon>Oomycota</taxon>
        <taxon>Peronosporomycetes</taxon>
        <taxon>Peronosporales</taxon>
        <taxon>Peronosporaceae</taxon>
        <taxon>Plasmopara</taxon>
    </lineage>
</organism>
<reference evidence="5" key="1">
    <citation type="submission" date="2014-09" db="EMBL/GenBank/DDBJ databases">
        <authorList>
            <person name="Sharma Rahul"/>
            <person name="Thines Marco"/>
        </authorList>
    </citation>
    <scope>NUCLEOTIDE SEQUENCE [LARGE SCALE GENOMIC DNA]</scope>
</reference>
<dbReference type="InterPro" id="IPR019458">
    <property type="entry name" value="Est1-like_N"/>
</dbReference>
<dbReference type="PANTHER" id="PTHR15696:SF0">
    <property type="entry name" value="TELOMERASE-BINDING PROTEIN EST1A"/>
    <property type="match status" value="1"/>
</dbReference>
<dbReference type="OrthoDB" id="69928at2759"/>
<dbReference type="InterPro" id="IPR045153">
    <property type="entry name" value="Est1/Ebs1-like"/>
</dbReference>
<feature type="region of interest" description="Disordered" evidence="1">
    <location>
        <begin position="485"/>
        <end position="504"/>
    </location>
</feature>
<dbReference type="InterPro" id="IPR018834">
    <property type="entry name" value="DNA/RNA-bd_Est1-type"/>
</dbReference>
<evidence type="ECO:0000259" key="3">
    <source>
        <dbReference type="Pfam" id="PF10374"/>
    </source>
</evidence>
<dbReference type="GO" id="GO:0005697">
    <property type="term" value="C:telomerase holoenzyme complex"/>
    <property type="evidence" value="ECO:0007669"/>
    <property type="project" value="TreeGrafter"/>
</dbReference>
<dbReference type="RefSeq" id="XP_024572186.1">
    <property type="nucleotide sequence ID" value="XM_024728392.1"/>
</dbReference>
<dbReference type="PANTHER" id="PTHR15696">
    <property type="entry name" value="SMG-7 SUPPRESSOR WITH MORPHOLOGICAL EFFECT ON GENITALIA PROTEIN 7"/>
    <property type="match status" value="1"/>
</dbReference>
<evidence type="ECO:0000313" key="4">
    <source>
        <dbReference type="EMBL" id="CEG35817.1"/>
    </source>
</evidence>
<dbReference type="Proteomes" id="UP000054928">
    <property type="component" value="Unassembled WGS sequence"/>
</dbReference>
<dbReference type="AlphaFoldDB" id="A0A0P1A647"/>
<feature type="domain" description="DNA/RNA-binding" evidence="2">
    <location>
        <begin position="165"/>
        <end position="479"/>
    </location>
</feature>
<feature type="compositionally biased region" description="Polar residues" evidence="1">
    <location>
        <begin position="827"/>
        <end position="842"/>
    </location>
</feature>
<dbReference type="GeneID" id="36395202"/>
<accession>A0A0P1A647</accession>
<dbReference type="SUPFAM" id="SSF48452">
    <property type="entry name" value="TPR-like"/>
    <property type="match status" value="1"/>
</dbReference>
<evidence type="ECO:0000256" key="1">
    <source>
        <dbReference type="SAM" id="MobiDB-lite"/>
    </source>
</evidence>
<sequence>MVVLDKQLRDLLRANPLKAQDAEALRLRLMDAATHLADAHPAFAASKEVEQALWKPCVYRRIEDFRRRIRKYAVAAQTDRNVREHFARVSSEFQQFLNESAAFYAHLRDRYESWLQLKRLSVLQDDSDAITCCRKSLHRCYVFLGDLARYRELHSQKAKKNFAAAEALYNRALTVLPENGNPHNQLAVLATYVEAETVAVYRYCRSLLTSQPFTTAEENLALLFERSRQRPLAAPTILTSSQISSKEKSALLKSFLHRLTRMHGILFALSSSHDSLSTSKGRCSDEVMPIYPRDMETVLFKDMQMLLQAGIIGDALLLKIVVTNIFCIIRASKSRPLLEDALRLSIRMVTSVMEFLVNIFDMKSKDSAISEFRLAGPVAVFCDYLKLHSDLQELTEKLSASRQRKLYSDVITSEQGTSGDHFVLAFLNMLAKLVNHVRIRELHASLTLGNGQQSGDGVIDRQYLLKESIELRGFAPLEQTVSKLTRQDDWEPQSSVKGAKNASSAAPLSDMEAAKIRALKLYRFARYLCEYNGGNSLMFCDESGNFTTFADKSNTQQNNSVQEAVPPVKYGSFPIGNSKQPQRTEELFNKDFRAGTGVDEDDDFEDEVIVYQPSLARREMMESQTKQYGESMSSALESFSGGSAFSLREPSSISPADEQDRAKFNHISAFGAGSSFFGASPGCAGLNTYNDGDSFLSQSMLSGWKSSGESVGFSNLNGFTSLDTGLSMSTSGQDTNFLMPFSAFGGDLNGKKSLFPSSYRSDEKFSFTSMADLAAVERESALYQQRASSLSAFLGTSTPLTQTETQDSATSQAPTRPPPGFGDSLIGTKQQQQHMPKSFINP</sequence>
<feature type="domain" description="Telomerase activating protein Est1-like N-terminal" evidence="3">
    <location>
        <begin position="48"/>
        <end position="154"/>
    </location>
</feature>
<evidence type="ECO:0000313" key="5">
    <source>
        <dbReference type="Proteomes" id="UP000054928"/>
    </source>
</evidence>
<feature type="region of interest" description="Disordered" evidence="1">
    <location>
        <begin position="801"/>
        <end position="842"/>
    </location>
</feature>
<protein>
    <submittedName>
        <fullName evidence="4">Nonsense-mediated mRNA decay protein</fullName>
    </submittedName>
</protein>
<dbReference type="InterPro" id="IPR011990">
    <property type="entry name" value="TPR-like_helical_dom_sf"/>
</dbReference>
<feature type="compositionally biased region" description="Polar residues" evidence="1">
    <location>
        <begin position="801"/>
        <end position="814"/>
    </location>
</feature>
<dbReference type="Gene3D" id="1.25.40.10">
    <property type="entry name" value="Tetratricopeptide repeat domain"/>
    <property type="match status" value="1"/>
</dbReference>
<dbReference type="Pfam" id="PF10374">
    <property type="entry name" value="EST1"/>
    <property type="match status" value="1"/>
</dbReference>
<dbReference type="OMA" id="KIRAWKL"/>
<dbReference type="STRING" id="4781.A0A0P1A647"/>
<dbReference type="GO" id="GO:0042162">
    <property type="term" value="F:telomeric DNA binding"/>
    <property type="evidence" value="ECO:0007669"/>
    <property type="project" value="TreeGrafter"/>
</dbReference>
<name>A0A0P1A647_PLAHL</name>
<dbReference type="EMBL" id="CCYD01000109">
    <property type="protein sequence ID" value="CEG35817.1"/>
    <property type="molecule type" value="Genomic_DNA"/>
</dbReference>
<dbReference type="GO" id="GO:0070034">
    <property type="term" value="F:telomerase RNA binding"/>
    <property type="evidence" value="ECO:0007669"/>
    <property type="project" value="TreeGrafter"/>
</dbReference>
<keyword evidence="5" id="KW-1185">Reference proteome</keyword>
<dbReference type="Pfam" id="PF10373">
    <property type="entry name" value="EST1_DNA_bind"/>
    <property type="match status" value="1"/>
</dbReference>
<feature type="compositionally biased region" description="Polar residues" evidence="1">
    <location>
        <begin position="492"/>
        <end position="504"/>
    </location>
</feature>
<proteinExistence type="predicted"/>
<dbReference type="GO" id="GO:0000184">
    <property type="term" value="P:nuclear-transcribed mRNA catabolic process, nonsense-mediated decay"/>
    <property type="evidence" value="ECO:0007669"/>
    <property type="project" value="TreeGrafter"/>
</dbReference>
<evidence type="ECO:0000259" key="2">
    <source>
        <dbReference type="Pfam" id="PF10373"/>
    </source>
</evidence>